<feature type="region of interest" description="Disordered" evidence="7">
    <location>
        <begin position="1"/>
        <end position="69"/>
    </location>
</feature>
<proteinExistence type="predicted"/>
<feature type="transmembrane region" description="Helical" evidence="8">
    <location>
        <begin position="132"/>
        <end position="150"/>
    </location>
</feature>
<comment type="subcellular location">
    <subcellularLocation>
        <location evidence="1">Cell membrane</location>
        <topology evidence="1">Multi-pass membrane protein</topology>
    </subcellularLocation>
</comment>
<dbReference type="SUPFAM" id="SSF48317">
    <property type="entry name" value="Acid phosphatase/Vanadium-dependent haloperoxidase"/>
    <property type="match status" value="1"/>
</dbReference>
<dbReference type="EMBL" id="AP023439">
    <property type="protein sequence ID" value="BCL24523.1"/>
    <property type="molecule type" value="Genomic_DNA"/>
</dbReference>
<keyword evidence="4" id="KW-0378">Hydrolase</keyword>
<evidence type="ECO:0000256" key="4">
    <source>
        <dbReference type="ARBA" id="ARBA00022801"/>
    </source>
</evidence>
<evidence type="ECO:0000259" key="9">
    <source>
        <dbReference type="SMART" id="SM00014"/>
    </source>
</evidence>
<dbReference type="GO" id="GO:0005886">
    <property type="term" value="C:plasma membrane"/>
    <property type="evidence" value="ECO:0007669"/>
    <property type="project" value="UniProtKB-SubCell"/>
</dbReference>
<evidence type="ECO:0000256" key="3">
    <source>
        <dbReference type="ARBA" id="ARBA00022692"/>
    </source>
</evidence>
<feature type="transmembrane region" description="Helical" evidence="8">
    <location>
        <begin position="229"/>
        <end position="249"/>
    </location>
</feature>
<evidence type="ECO:0000256" key="2">
    <source>
        <dbReference type="ARBA" id="ARBA00022475"/>
    </source>
</evidence>
<evidence type="ECO:0000256" key="5">
    <source>
        <dbReference type="ARBA" id="ARBA00022989"/>
    </source>
</evidence>
<name>A0A7G1NMP6_9ACTN</name>
<feature type="compositionally biased region" description="Basic and acidic residues" evidence="7">
    <location>
        <begin position="14"/>
        <end position="24"/>
    </location>
</feature>
<keyword evidence="6 8" id="KW-0472">Membrane</keyword>
<evidence type="ECO:0000313" key="11">
    <source>
        <dbReference type="Proteomes" id="UP000516373"/>
    </source>
</evidence>
<evidence type="ECO:0000256" key="8">
    <source>
        <dbReference type="SAM" id="Phobius"/>
    </source>
</evidence>
<dbReference type="AlphaFoldDB" id="A0A7G1NMP6"/>
<evidence type="ECO:0000256" key="1">
    <source>
        <dbReference type="ARBA" id="ARBA00004651"/>
    </source>
</evidence>
<keyword evidence="5 8" id="KW-1133">Transmembrane helix</keyword>
<feature type="domain" description="Phosphatidic acid phosphatase type 2/haloperoxidase" evidence="9">
    <location>
        <begin position="132"/>
        <end position="244"/>
    </location>
</feature>
<dbReference type="SMART" id="SM00014">
    <property type="entry name" value="acidPPc"/>
    <property type="match status" value="1"/>
</dbReference>
<keyword evidence="3 8" id="KW-0812">Transmembrane</keyword>
<evidence type="ECO:0000256" key="6">
    <source>
        <dbReference type="ARBA" id="ARBA00023136"/>
    </source>
</evidence>
<protein>
    <recommendedName>
        <fullName evidence="9">Phosphatidic acid phosphatase type 2/haloperoxidase domain-containing protein</fullName>
    </recommendedName>
</protein>
<evidence type="ECO:0000256" key="7">
    <source>
        <dbReference type="SAM" id="MobiDB-lite"/>
    </source>
</evidence>
<dbReference type="Gene3D" id="1.20.144.10">
    <property type="entry name" value="Phosphatidic acid phosphatase type 2/haloperoxidase"/>
    <property type="match status" value="1"/>
</dbReference>
<dbReference type="Pfam" id="PF01569">
    <property type="entry name" value="PAP2"/>
    <property type="match status" value="1"/>
</dbReference>
<sequence>MSRLTGVGVRRRGTREVPARRGAERAPGVSRYLAGEGHCGEKHMTDPRTTHADAPRPLQTTRDSAGGPRRLLNAVLGDLRAVDGALYAAVAATPTPTLDRTLRHLSHAADHSKISFAIAAALALAGKRPRKAALAGVGAIAVASASANLLGKRLVRRARPDREAARVTVDRHVKMPTSASFPSGHTASAVAFATAVGVVLPPAAVPLGALAGAVGYSRVHTGVHYPGDVAAGAVLGIASAAAALAAVAATPSARTQALLTAARSCRRTSIVGALRR</sequence>
<keyword evidence="2" id="KW-1003">Cell membrane</keyword>
<feature type="compositionally biased region" description="Basic and acidic residues" evidence="7">
    <location>
        <begin position="38"/>
        <end position="54"/>
    </location>
</feature>
<dbReference type="PANTHER" id="PTHR14969">
    <property type="entry name" value="SPHINGOSINE-1-PHOSPHATE PHOSPHOHYDROLASE"/>
    <property type="match status" value="1"/>
</dbReference>
<dbReference type="InterPro" id="IPR036938">
    <property type="entry name" value="PAP2/HPO_sf"/>
</dbReference>
<reference evidence="10 11" key="1">
    <citation type="journal article" date="2014" name="Int. J. Syst. Evol. Microbiol.">
        <title>Complete genome sequence of Corynebacterium casei LMG S-19264T (=DSM 44701T), isolated from a smear-ripened cheese.</title>
        <authorList>
            <consortium name="US DOE Joint Genome Institute (JGI-PGF)"/>
            <person name="Walter F."/>
            <person name="Albersmeier A."/>
            <person name="Kalinowski J."/>
            <person name="Ruckert C."/>
        </authorList>
    </citation>
    <scope>NUCLEOTIDE SEQUENCE [LARGE SCALE GENOMIC DNA]</scope>
    <source>
        <strain evidence="10 11">JCM 4255</strain>
    </source>
</reference>
<dbReference type="InterPro" id="IPR000326">
    <property type="entry name" value="PAP2/HPO"/>
</dbReference>
<accession>A0A7G1NMP6</accession>
<dbReference type="Proteomes" id="UP000516373">
    <property type="component" value="Chromosome"/>
</dbReference>
<dbReference type="KEGG" id="stui:GCM10017668_63660"/>
<dbReference type="PANTHER" id="PTHR14969:SF62">
    <property type="entry name" value="DECAPRENYLPHOSPHORYL-5-PHOSPHORIBOSE PHOSPHATASE RV3807C-RELATED"/>
    <property type="match status" value="1"/>
</dbReference>
<gene>
    <name evidence="10" type="ORF">GCM10017668_63660</name>
</gene>
<dbReference type="GO" id="GO:0016787">
    <property type="term" value="F:hydrolase activity"/>
    <property type="evidence" value="ECO:0007669"/>
    <property type="project" value="UniProtKB-KW"/>
</dbReference>
<evidence type="ECO:0000313" key="10">
    <source>
        <dbReference type="EMBL" id="BCL24523.1"/>
    </source>
</evidence>
<organism evidence="10 11">
    <name type="scientific">Streptomyces tuirus</name>
    <dbReference type="NCBI Taxonomy" id="68278"/>
    <lineage>
        <taxon>Bacteria</taxon>
        <taxon>Bacillati</taxon>
        <taxon>Actinomycetota</taxon>
        <taxon>Actinomycetes</taxon>
        <taxon>Kitasatosporales</taxon>
        <taxon>Streptomycetaceae</taxon>
        <taxon>Streptomyces</taxon>
    </lineage>
</organism>
<feature type="transmembrane region" description="Helical" evidence="8">
    <location>
        <begin position="190"/>
        <end position="217"/>
    </location>
</feature>